<dbReference type="GO" id="GO:0016151">
    <property type="term" value="F:nickel cation binding"/>
    <property type="evidence" value="ECO:0007669"/>
    <property type="project" value="InterPro"/>
</dbReference>
<accession>A0A2R4X0F0</accession>
<evidence type="ECO:0000313" key="3">
    <source>
        <dbReference type="EMBL" id="AWB27241.1"/>
    </source>
</evidence>
<dbReference type="AlphaFoldDB" id="A0A2R4X0F0"/>
<dbReference type="PANTHER" id="PTHR33620">
    <property type="entry name" value="UREASE ACCESSORY PROTEIN F"/>
    <property type="match status" value="1"/>
</dbReference>
<dbReference type="Gene3D" id="1.10.4190.10">
    <property type="entry name" value="Urease accessory protein UreF"/>
    <property type="match status" value="1"/>
</dbReference>
<evidence type="ECO:0000256" key="1">
    <source>
        <dbReference type="ARBA" id="ARBA00022988"/>
    </source>
</evidence>
<evidence type="ECO:0000256" key="2">
    <source>
        <dbReference type="ARBA" id="ARBA00023186"/>
    </source>
</evidence>
<evidence type="ECO:0000313" key="4">
    <source>
        <dbReference type="Proteomes" id="UP000244727"/>
    </source>
</evidence>
<dbReference type="Pfam" id="PF01730">
    <property type="entry name" value="UreF"/>
    <property type="match status" value="1"/>
</dbReference>
<dbReference type="GeneID" id="36511992"/>
<dbReference type="EMBL" id="CP028858">
    <property type="protein sequence ID" value="AWB27241.1"/>
    <property type="molecule type" value="Genomic_DNA"/>
</dbReference>
<dbReference type="InterPro" id="IPR038277">
    <property type="entry name" value="UreF_sf"/>
</dbReference>
<keyword evidence="2" id="KW-0143">Chaperone</keyword>
<dbReference type="PIRSF" id="PIRSF009467">
    <property type="entry name" value="Ureas_acces_UreF"/>
    <property type="match status" value="1"/>
</dbReference>
<dbReference type="HAMAP" id="MF_01385">
    <property type="entry name" value="UreF"/>
    <property type="match status" value="1"/>
</dbReference>
<keyword evidence="4" id="KW-1185">Reference proteome</keyword>
<dbReference type="KEGG" id="harc:HARCEL1_05755"/>
<gene>
    <name evidence="3" type="ORF">HARCEL1_05755</name>
</gene>
<protein>
    <submittedName>
        <fullName evidence="3">Urease accessory protein UreF</fullName>
    </submittedName>
</protein>
<keyword evidence="1" id="KW-0996">Nickel insertion</keyword>
<dbReference type="Proteomes" id="UP000244727">
    <property type="component" value="Chromosome"/>
</dbReference>
<name>A0A2R4X0F0_9EURY</name>
<dbReference type="InterPro" id="IPR002639">
    <property type="entry name" value="UreF"/>
</dbReference>
<proteinExistence type="inferred from homology"/>
<sequence>MTDLAAFQLADSFLPTGSYAHSYGLEQCVVDDRVGSVDELRGFLDRALTRQIGPSDMVALRAAHRAARDGDVAGVVQADRRLEAATLPAEFRESARRAGERLAEIWVETRDAPLIASYRDRDPPHQGPAVLGAVAAVADIDADRACRLHGYRYCSDLLGAGQRLLSLGHTDAQRILTDLGPAIETAVADSADRPLDRIGGTTPLIDIASARHERADRRLFRS</sequence>
<organism evidence="3 4">
    <name type="scientific">Halococcoides cellulosivorans</name>
    <dbReference type="NCBI Taxonomy" id="1679096"/>
    <lineage>
        <taxon>Archaea</taxon>
        <taxon>Methanobacteriati</taxon>
        <taxon>Methanobacteriota</taxon>
        <taxon>Stenosarchaea group</taxon>
        <taxon>Halobacteria</taxon>
        <taxon>Halobacteriales</taxon>
        <taxon>Haloarculaceae</taxon>
        <taxon>Halococcoides</taxon>
    </lineage>
</organism>
<dbReference type="RefSeq" id="WP_108381610.1">
    <property type="nucleotide sequence ID" value="NZ_CP028858.1"/>
</dbReference>
<dbReference type="PANTHER" id="PTHR33620:SF1">
    <property type="entry name" value="UREASE ACCESSORY PROTEIN F"/>
    <property type="match status" value="1"/>
</dbReference>
<reference evidence="3 4" key="1">
    <citation type="submission" date="2018-04" db="EMBL/GenBank/DDBJ databases">
        <title>Halococcoides cellulosivorans gen. nov., sp. nov., an extremely halophilic cellulose-utilizing haloarchaeon from hypersaline lakes.</title>
        <authorList>
            <person name="Sorokin D.Y."/>
            <person name="Toshchakov S.V."/>
            <person name="Samarov N.I."/>
            <person name="Korzhenkov A."/>
            <person name="Kublanov I.V."/>
        </authorList>
    </citation>
    <scope>NUCLEOTIDE SEQUENCE [LARGE SCALE GENOMIC DNA]</scope>
    <source>
        <strain evidence="3 4">HArcel1</strain>
    </source>
</reference>